<name>G8R463_OWEHD</name>
<dbReference type="PROSITE" id="PS51770">
    <property type="entry name" value="HOTDOG_ACOT"/>
    <property type="match status" value="1"/>
</dbReference>
<dbReference type="eggNOG" id="COG1607">
    <property type="taxonomic scope" value="Bacteria"/>
</dbReference>
<dbReference type="EMBL" id="CP003156">
    <property type="protein sequence ID" value="AEV33130.1"/>
    <property type="molecule type" value="Genomic_DNA"/>
</dbReference>
<dbReference type="InterPro" id="IPR040170">
    <property type="entry name" value="Cytosol_ACT"/>
</dbReference>
<dbReference type="PANTHER" id="PTHR11049:SF24">
    <property type="entry name" value="CYTOSOLIC ACYL COENZYME A THIOESTER HYDROLASE"/>
    <property type="match status" value="1"/>
</dbReference>
<feature type="domain" description="HotDog ACOT-type" evidence="4">
    <location>
        <begin position="7"/>
        <end position="120"/>
    </location>
</feature>
<keyword evidence="2 3" id="KW-0378">Hydrolase</keyword>
<evidence type="ECO:0000256" key="2">
    <source>
        <dbReference type="ARBA" id="ARBA00022801"/>
    </source>
</evidence>
<evidence type="ECO:0000313" key="5">
    <source>
        <dbReference type="EMBL" id="AEV33130.1"/>
    </source>
</evidence>
<dbReference type="InterPro" id="IPR033120">
    <property type="entry name" value="HOTDOG_ACOT"/>
</dbReference>
<dbReference type="Proteomes" id="UP000005631">
    <property type="component" value="Chromosome"/>
</dbReference>
<dbReference type="HOGENOM" id="CLU_050164_3_2_10"/>
<dbReference type="CDD" id="cd03442">
    <property type="entry name" value="BFIT_BACH"/>
    <property type="match status" value="1"/>
</dbReference>
<evidence type="ECO:0000259" key="4">
    <source>
        <dbReference type="PROSITE" id="PS51770"/>
    </source>
</evidence>
<comment type="similarity">
    <text evidence="1">Belongs to the acyl coenzyme A hydrolase family.</text>
</comment>
<evidence type="ECO:0000256" key="1">
    <source>
        <dbReference type="ARBA" id="ARBA00010458"/>
    </source>
</evidence>
<dbReference type="PATRIC" id="fig|926562.3.peg.2174"/>
<dbReference type="GO" id="GO:0005829">
    <property type="term" value="C:cytosol"/>
    <property type="evidence" value="ECO:0007669"/>
    <property type="project" value="TreeGrafter"/>
</dbReference>
<dbReference type="GO" id="GO:0006637">
    <property type="term" value="P:acyl-CoA metabolic process"/>
    <property type="evidence" value="ECO:0007669"/>
    <property type="project" value="TreeGrafter"/>
</dbReference>
<accession>G8R463</accession>
<protein>
    <submittedName>
        <fullName evidence="5">Acyl-CoA hydrolase</fullName>
    </submittedName>
</protein>
<dbReference type="RefSeq" id="WP_014202479.1">
    <property type="nucleotide sequence ID" value="NC_016599.1"/>
</dbReference>
<dbReference type="PANTHER" id="PTHR11049">
    <property type="entry name" value="ACYL COENZYME A THIOESTER HYDROLASE"/>
    <property type="match status" value="1"/>
</dbReference>
<reference evidence="5 6" key="1">
    <citation type="journal article" date="2012" name="Stand. Genomic Sci.">
        <title>Genome sequence of the orange-pigmented seawater bacterium Owenweeksia hongkongensis type strain (UST20020801(T)).</title>
        <authorList>
            <person name="Riedel T."/>
            <person name="Held B."/>
            <person name="Nolan M."/>
            <person name="Lucas S."/>
            <person name="Lapidus A."/>
            <person name="Tice H."/>
            <person name="Del Rio T.G."/>
            <person name="Cheng J.F."/>
            <person name="Han C."/>
            <person name="Tapia R."/>
            <person name="Goodwin L.A."/>
            <person name="Pitluck S."/>
            <person name="Liolios K."/>
            <person name="Mavromatis K."/>
            <person name="Pagani I."/>
            <person name="Ivanova N."/>
            <person name="Mikhailova N."/>
            <person name="Pati A."/>
            <person name="Chen A."/>
            <person name="Palaniappan K."/>
            <person name="Rohde M."/>
            <person name="Tindall B.J."/>
            <person name="Detter J.C."/>
            <person name="Goker M."/>
            <person name="Woyke T."/>
            <person name="Bristow J."/>
            <person name="Eisen J.A."/>
            <person name="Markowitz V."/>
            <person name="Hugenholtz P."/>
            <person name="Klenk H.P."/>
            <person name="Kyrpides N.C."/>
        </authorList>
    </citation>
    <scope>NUCLEOTIDE SEQUENCE</scope>
    <source>
        <strain evidence="6">DSM 17368 / JCM 12287 / NRRL B-23963</strain>
    </source>
</reference>
<dbReference type="SUPFAM" id="SSF54637">
    <property type="entry name" value="Thioesterase/thiol ester dehydrase-isomerase"/>
    <property type="match status" value="1"/>
</dbReference>
<dbReference type="InterPro" id="IPR006683">
    <property type="entry name" value="Thioestr_dom"/>
</dbReference>
<dbReference type="Pfam" id="PF03061">
    <property type="entry name" value="4HBT"/>
    <property type="match status" value="1"/>
</dbReference>
<dbReference type="GO" id="GO:0052816">
    <property type="term" value="F:long-chain fatty acyl-CoA hydrolase activity"/>
    <property type="evidence" value="ECO:0007669"/>
    <property type="project" value="TreeGrafter"/>
</dbReference>
<evidence type="ECO:0000313" key="6">
    <source>
        <dbReference type="Proteomes" id="UP000005631"/>
    </source>
</evidence>
<proteinExistence type="inferred from homology"/>
<organism evidence="5 6">
    <name type="scientific">Owenweeksia hongkongensis (strain DSM 17368 / CIP 108786 / JCM 12287 / NRRL B-23963 / UST20020801)</name>
    <dbReference type="NCBI Taxonomy" id="926562"/>
    <lineage>
        <taxon>Bacteria</taxon>
        <taxon>Pseudomonadati</taxon>
        <taxon>Bacteroidota</taxon>
        <taxon>Flavobacteriia</taxon>
        <taxon>Flavobacteriales</taxon>
        <taxon>Owenweeksiaceae</taxon>
        <taxon>Owenweeksia</taxon>
    </lineage>
</organism>
<evidence type="ECO:0000256" key="3">
    <source>
        <dbReference type="PROSITE-ProRule" id="PRU01106"/>
    </source>
</evidence>
<dbReference type="KEGG" id="oho:Oweho_2156"/>
<keyword evidence="6" id="KW-1185">Reference proteome</keyword>
<sequence length="180" mass="19810">MKAKTPKDSLTIFTEIVLPNDTNNLKNLFGGQLLSWMDRASAVAAHRHCKRIVVTASVNNVSFAHPIPQGAIVTLEAKVSRAFTSSMEVIVDVFVEDQTVAGKKIRANEAIYTFVAVDQLGNPINVPELIPETDLEKQRHEGALRRKQLSLIIGGKMKPEDATELKALFFPEDADSKQDA</sequence>
<dbReference type="STRING" id="926562.Oweho_2156"/>
<dbReference type="Gene3D" id="3.10.129.10">
    <property type="entry name" value="Hotdog Thioesterase"/>
    <property type="match status" value="1"/>
</dbReference>
<dbReference type="AlphaFoldDB" id="G8R463"/>
<dbReference type="GO" id="GO:0009062">
    <property type="term" value="P:fatty acid catabolic process"/>
    <property type="evidence" value="ECO:0007669"/>
    <property type="project" value="TreeGrafter"/>
</dbReference>
<dbReference type="InterPro" id="IPR029069">
    <property type="entry name" value="HotDog_dom_sf"/>
</dbReference>
<dbReference type="OrthoDB" id="9791628at2"/>
<gene>
    <name evidence="5" type="ordered locus">Oweho_2156</name>
</gene>